<reference evidence="3" key="1">
    <citation type="submission" date="2017-05" db="EMBL/GenBank/DDBJ databases">
        <title>Draft genome sequence of Geobacter pelophilus, a iron(III)-reducing bacteria.</title>
        <authorList>
            <person name="Aoyagi T."/>
            <person name="Koike H."/>
            <person name="Morita T."/>
            <person name="Sato Y."/>
            <person name="Habe H."/>
            <person name="Hori T."/>
        </authorList>
    </citation>
    <scope>NUCLEOTIDE SEQUENCE [LARGE SCALE GENOMIC DNA]</scope>
    <source>
        <strain evidence="3">Drf2</strain>
    </source>
</reference>
<organism evidence="2 3">
    <name type="scientific">Geoanaerobacter pelophilus</name>
    <dbReference type="NCBI Taxonomy" id="60036"/>
    <lineage>
        <taxon>Bacteria</taxon>
        <taxon>Pseudomonadati</taxon>
        <taxon>Thermodesulfobacteriota</taxon>
        <taxon>Desulfuromonadia</taxon>
        <taxon>Geobacterales</taxon>
        <taxon>Geobacteraceae</taxon>
        <taxon>Geoanaerobacter</taxon>
    </lineage>
</organism>
<name>A0ABQ0MER3_9BACT</name>
<feature type="region of interest" description="Disordered" evidence="1">
    <location>
        <begin position="1"/>
        <end position="144"/>
    </location>
</feature>
<evidence type="ECO:0000313" key="3">
    <source>
        <dbReference type="Proteomes" id="UP000194153"/>
    </source>
</evidence>
<feature type="non-terminal residue" evidence="2">
    <location>
        <position position="1"/>
    </location>
</feature>
<feature type="compositionally biased region" description="Basic residues" evidence="1">
    <location>
        <begin position="96"/>
        <end position="119"/>
    </location>
</feature>
<feature type="compositionally biased region" description="Basic residues" evidence="1">
    <location>
        <begin position="30"/>
        <end position="39"/>
    </location>
</feature>
<comment type="caution">
    <text evidence="2">The sequence shown here is derived from an EMBL/GenBank/DDBJ whole genome shotgun (WGS) entry which is preliminary data.</text>
</comment>
<dbReference type="Proteomes" id="UP000194153">
    <property type="component" value="Unassembled WGS sequence"/>
</dbReference>
<sequence length="144" mass="15813">PPAPPDVPANARPPAAPADPRVGAPTVLHRLPRLMRRRFWATTAARVENRPRPAAPITPKTARRAPPPPQARGRRKPSRTSSTSASGSSNRAPVPRGKRVSTRRSRSARRPRSRFRRPSRGSSRSPSPSPWASWPRGWGSRPPT</sequence>
<dbReference type="EMBL" id="BDQG01000001">
    <property type="protein sequence ID" value="GAW65588.1"/>
    <property type="molecule type" value="Genomic_DNA"/>
</dbReference>
<proteinExistence type="predicted"/>
<evidence type="ECO:0000313" key="2">
    <source>
        <dbReference type="EMBL" id="GAW65588.1"/>
    </source>
</evidence>
<gene>
    <name evidence="2" type="ORF">GPEL0_01f0557</name>
</gene>
<keyword evidence="3" id="KW-1185">Reference proteome</keyword>
<accession>A0ABQ0MER3</accession>
<protein>
    <submittedName>
        <fullName evidence="2">Uncharacterized protein</fullName>
    </submittedName>
</protein>
<feature type="compositionally biased region" description="Low complexity" evidence="1">
    <location>
        <begin position="79"/>
        <end position="93"/>
    </location>
</feature>
<feature type="compositionally biased region" description="Low complexity" evidence="1">
    <location>
        <begin position="120"/>
        <end position="144"/>
    </location>
</feature>
<evidence type="ECO:0000256" key="1">
    <source>
        <dbReference type="SAM" id="MobiDB-lite"/>
    </source>
</evidence>
<feature type="compositionally biased region" description="Low complexity" evidence="1">
    <location>
        <begin position="8"/>
        <end position="25"/>
    </location>
</feature>